<keyword evidence="1" id="KW-0175">Coiled coil</keyword>
<reference evidence="5 6" key="1">
    <citation type="submission" date="2017-06" db="EMBL/GenBank/DDBJ databases">
        <authorList>
            <person name="Kim H.J."/>
            <person name="Triplett B.A."/>
        </authorList>
    </citation>
    <scope>NUCLEOTIDE SEQUENCE [LARGE SCALE GENOMIC DNA]</scope>
    <source>
        <strain evidence="5 6">DSM 19307</strain>
    </source>
</reference>
<feature type="transmembrane region" description="Helical" evidence="2">
    <location>
        <begin position="215"/>
        <end position="235"/>
    </location>
</feature>
<dbReference type="Pfam" id="PF07695">
    <property type="entry name" value="7TMR-DISM_7TM"/>
    <property type="match status" value="1"/>
</dbReference>
<dbReference type="InterPro" id="IPR046947">
    <property type="entry name" value="LytR-like"/>
</dbReference>
<keyword evidence="2" id="KW-0472">Membrane</keyword>
<dbReference type="RefSeq" id="WP_089356225.1">
    <property type="nucleotide sequence ID" value="NZ_FZPD01000002.1"/>
</dbReference>
<feature type="coiled-coil region" evidence="1">
    <location>
        <begin position="396"/>
        <end position="437"/>
    </location>
</feature>
<keyword evidence="2" id="KW-0812">Transmembrane</keyword>
<dbReference type="AlphaFoldDB" id="A0A239HTD5"/>
<feature type="transmembrane region" description="Helical" evidence="2">
    <location>
        <begin position="314"/>
        <end position="332"/>
    </location>
</feature>
<dbReference type="PANTHER" id="PTHR37299:SF1">
    <property type="entry name" value="STAGE 0 SPORULATION PROTEIN A HOMOLOG"/>
    <property type="match status" value="1"/>
</dbReference>
<dbReference type="SMART" id="SM00850">
    <property type="entry name" value="LytTR"/>
    <property type="match status" value="1"/>
</dbReference>
<dbReference type="EMBL" id="FZPD01000002">
    <property type="protein sequence ID" value="SNS84589.1"/>
    <property type="molecule type" value="Genomic_DNA"/>
</dbReference>
<evidence type="ECO:0000313" key="5">
    <source>
        <dbReference type="EMBL" id="SNS84589.1"/>
    </source>
</evidence>
<organism evidence="5 6">
    <name type="scientific">Ekhidna lutea</name>
    <dbReference type="NCBI Taxonomy" id="447679"/>
    <lineage>
        <taxon>Bacteria</taxon>
        <taxon>Pseudomonadati</taxon>
        <taxon>Bacteroidota</taxon>
        <taxon>Cytophagia</taxon>
        <taxon>Cytophagales</taxon>
        <taxon>Reichenbachiellaceae</taxon>
        <taxon>Ekhidna</taxon>
    </lineage>
</organism>
<feature type="transmembrane region" description="Helical" evidence="2">
    <location>
        <begin position="344"/>
        <end position="362"/>
    </location>
</feature>
<feature type="chain" id="PRO_5013280601" evidence="3">
    <location>
        <begin position="24"/>
        <end position="529"/>
    </location>
</feature>
<keyword evidence="6" id="KW-1185">Reference proteome</keyword>
<evidence type="ECO:0000256" key="3">
    <source>
        <dbReference type="SAM" id="SignalP"/>
    </source>
</evidence>
<keyword evidence="5" id="KW-0238">DNA-binding</keyword>
<evidence type="ECO:0000256" key="2">
    <source>
        <dbReference type="SAM" id="Phobius"/>
    </source>
</evidence>
<feature type="signal peptide" evidence="3">
    <location>
        <begin position="1"/>
        <end position="23"/>
    </location>
</feature>
<accession>A0A239HTD5</accession>
<feature type="transmembrane region" description="Helical" evidence="2">
    <location>
        <begin position="247"/>
        <end position="267"/>
    </location>
</feature>
<dbReference type="InterPro" id="IPR011622">
    <property type="entry name" value="7TMR_DISM_rcpt_extracell_dom2"/>
</dbReference>
<dbReference type="OrthoDB" id="9783459at2"/>
<dbReference type="InterPro" id="IPR011623">
    <property type="entry name" value="7TMR_DISM_rcpt_extracell_dom1"/>
</dbReference>
<gene>
    <name evidence="5" type="ORF">SAMN05421640_1493</name>
</gene>
<dbReference type="PROSITE" id="PS50930">
    <property type="entry name" value="HTH_LYTTR"/>
    <property type="match status" value="1"/>
</dbReference>
<proteinExistence type="predicted"/>
<feature type="transmembrane region" description="Helical" evidence="2">
    <location>
        <begin position="287"/>
        <end position="308"/>
    </location>
</feature>
<feature type="domain" description="HTH LytTR-type" evidence="4">
    <location>
        <begin position="439"/>
        <end position="529"/>
    </location>
</feature>
<dbReference type="GO" id="GO:0003677">
    <property type="term" value="F:DNA binding"/>
    <property type="evidence" value="ECO:0007669"/>
    <property type="project" value="UniProtKB-KW"/>
</dbReference>
<dbReference type="Gene3D" id="2.60.40.2380">
    <property type="match status" value="1"/>
</dbReference>
<evidence type="ECO:0000259" key="4">
    <source>
        <dbReference type="PROSITE" id="PS50930"/>
    </source>
</evidence>
<evidence type="ECO:0000256" key="1">
    <source>
        <dbReference type="SAM" id="Coils"/>
    </source>
</evidence>
<protein>
    <submittedName>
        <fullName evidence="5">LytTr DNA-binding domain-containing protein</fullName>
    </submittedName>
</protein>
<dbReference type="Pfam" id="PF07696">
    <property type="entry name" value="7TMR-DISMED2"/>
    <property type="match status" value="1"/>
</dbReference>
<keyword evidence="2" id="KW-1133">Transmembrane helix</keyword>
<dbReference type="Proteomes" id="UP000198393">
    <property type="component" value="Unassembled WGS sequence"/>
</dbReference>
<dbReference type="GO" id="GO:0000156">
    <property type="term" value="F:phosphorelay response regulator activity"/>
    <property type="evidence" value="ECO:0007669"/>
    <property type="project" value="InterPro"/>
</dbReference>
<dbReference type="Gene3D" id="2.40.50.1020">
    <property type="entry name" value="LytTr DNA-binding domain"/>
    <property type="match status" value="1"/>
</dbReference>
<evidence type="ECO:0000313" key="6">
    <source>
        <dbReference type="Proteomes" id="UP000198393"/>
    </source>
</evidence>
<feature type="transmembrane region" description="Helical" evidence="2">
    <location>
        <begin position="377"/>
        <end position="400"/>
    </location>
</feature>
<dbReference type="PANTHER" id="PTHR37299">
    <property type="entry name" value="TRANSCRIPTIONAL REGULATOR-RELATED"/>
    <property type="match status" value="1"/>
</dbReference>
<dbReference type="Pfam" id="PF04397">
    <property type="entry name" value="LytTR"/>
    <property type="match status" value="1"/>
</dbReference>
<keyword evidence="3" id="KW-0732">Signal</keyword>
<name>A0A239HTD5_EKHLU</name>
<feature type="transmembrane region" description="Helical" evidence="2">
    <location>
        <begin position="187"/>
        <end position="208"/>
    </location>
</feature>
<sequence length="529" mass="61736">MYLIKYFQLAALFIFVNHAQVFAQQKLILEGDEGVFNINPHTQVFSTQDSLEGSKAWQLIKEGKLTPLSEKVNPGISNAAYWIYIPLKNNLPQSEAFYLEVDYAQLDYMQLYEIVDDSAVRLYETGDRFVFSQRPVQYRNFTFPISIKEGEEKEYLLNIDKRKSAVRFPLTLYTTNSFWTMYNKETIFYGFCFGTLALVILISLLVGIRLSMPIFLWYALYVLTFGLRCFAKLGYGYQYITSGLPEFNTHFFPFTTQLSMVFLIMYIQQYFNTVKNLPVFHRVMDGILLLFIVSSIVWVLFPGFIISFGPVLISMRYVVVCTIIVFAYYSAFQHLKINSFRAKMFLLGYSMFFLGVFSQILMEYGAIDRSLVPGDPLFAGFFMEIGVLSYAMVVLIVNIVREKNTLSSDNEKLQNNLENLKEKSKATENSYVVLKTKALLDPKRIKYIQADDHYLEFYLIDKERPEIDRNKLSELLQSLPMQFVQTHRSTIVNLEYVKTIYSNHLLLYDDTELRLSRTFKKKVEERLIK</sequence>
<dbReference type="InterPro" id="IPR007492">
    <property type="entry name" value="LytTR_DNA-bd_dom"/>
</dbReference>